<dbReference type="EMBL" id="BDCO01000002">
    <property type="protein sequence ID" value="GAT34018.1"/>
    <property type="molecule type" value="Genomic_DNA"/>
</dbReference>
<evidence type="ECO:0000256" key="2">
    <source>
        <dbReference type="ARBA" id="ARBA00022729"/>
    </source>
</evidence>
<dbReference type="Gene3D" id="1.25.40.10">
    <property type="entry name" value="Tetratricopeptide repeat domain"/>
    <property type="match status" value="1"/>
</dbReference>
<reference evidence="9" key="1">
    <citation type="journal article" date="2017" name="Genome Announc.">
        <title>Draft Genome Sequence of Terrimicrobium sacchariphilum NM-5T, a Facultative Anaerobic Soil Bacterium of the Class Spartobacteria.</title>
        <authorList>
            <person name="Qiu Y.L."/>
            <person name="Tourlousse D.M."/>
            <person name="Matsuura N."/>
            <person name="Ohashi A."/>
            <person name="Sekiguchi Y."/>
        </authorList>
    </citation>
    <scope>NUCLEOTIDE SEQUENCE [LARGE SCALE GENOMIC DNA]</scope>
    <source>
        <strain evidence="9">NM-5</strain>
    </source>
</reference>
<keyword evidence="9" id="KW-1185">Reference proteome</keyword>
<evidence type="ECO:0000256" key="4">
    <source>
        <dbReference type="ARBA" id="ARBA00022803"/>
    </source>
</evidence>
<evidence type="ECO:0000313" key="8">
    <source>
        <dbReference type="EMBL" id="GAT34018.1"/>
    </source>
</evidence>
<dbReference type="GO" id="GO:0030244">
    <property type="term" value="P:cellulose biosynthetic process"/>
    <property type="evidence" value="ECO:0007669"/>
    <property type="project" value="UniProtKB-KW"/>
</dbReference>
<dbReference type="InterPro" id="IPR008410">
    <property type="entry name" value="BCSC_C"/>
</dbReference>
<comment type="caution">
    <text evidence="8">The sequence shown here is derived from an EMBL/GenBank/DDBJ whole genome shotgun (WGS) entry which is preliminary data.</text>
</comment>
<dbReference type="OrthoDB" id="174989at2"/>
<evidence type="ECO:0000256" key="3">
    <source>
        <dbReference type="ARBA" id="ARBA00022737"/>
    </source>
</evidence>
<comment type="pathway">
    <text evidence="1">Glycan metabolism; bacterial cellulose biosynthesis.</text>
</comment>
<sequence length="705" mass="77433">MRLVALSISVLAFEKTVAQPFFGEQPPPDISAPAPTSTPSLFVPVRPGAPTPTPVPTPAAAATPTMFIPSDLPAPAVQATGETVDIIPQAIPVAKPVTRAQPTPTPVRRTSPTPQTLSTAQISQLANEASTTRSSATATQLGWAYFNRNEYSSAGMWFNQALEWNSSSGEAAYGLALSKFREGDLSSAEAIANFRVNSYPKMKTLLGDIYSRRGTEAYENKQYDDSLQYFNKAGAMRPLSRNEQIIVAWDLYYTKQYEQSAELFQKLYRNSPDRVSAQGAYAAYSKTKAYDKLDTLSGAGGPLRDMYYTYDAKSYMSANLFRAAADSGGAKVYPVLQNLNKPSIAAGFGYRTKSGSAGEGQLEVVTFPVIQAQVFPANKFMLSAALTHLSLNSGDLPNGAQVGTPPPVYTPYNYQPTTSEDDLWEFNVRLEYQDWISWYIQLGTTPINGPLQSRPTGSAGLIWRSNSGYVQGEIYSKSIKESMLSWVGIVDPYTGNQWGRVQETGGNLQFFHSVGEDNTIYLKGGYGTIDGTNVEDNTHLYGTAAFAHLLDMPGYEYFTIGFALSYEQFDNNQNHFTYGNGGYFSPQYLLQGVIQAQFLTEEGKRWLAAGSVGAGIQNNKQDASPYFPLDDDGQEFDSQESTTGIGLIQLQGGYLIDPNWMIGGSLNYNITADYNEGGIYIWGRYFFDRRKGLLRTDLIGFDLFQ</sequence>
<keyword evidence="4 6" id="KW-0802">TPR repeat</keyword>
<dbReference type="PROSITE" id="PS50005">
    <property type="entry name" value="TPR"/>
    <property type="match status" value="2"/>
</dbReference>
<feature type="repeat" description="TPR" evidence="6">
    <location>
        <begin position="135"/>
        <end position="168"/>
    </location>
</feature>
<name>A0A146GBR1_TERSA</name>
<accession>A0A146GBR1</accession>
<dbReference type="InParanoid" id="A0A146GBR1"/>
<evidence type="ECO:0000256" key="6">
    <source>
        <dbReference type="PROSITE-ProRule" id="PRU00339"/>
    </source>
</evidence>
<dbReference type="UniPathway" id="UPA00694"/>
<evidence type="ECO:0000256" key="1">
    <source>
        <dbReference type="ARBA" id="ARBA00005186"/>
    </source>
</evidence>
<proteinExistence type="predicted"/>
<dbReference type="AlphaFoldDB" id="A0A146GBR1"/>
<keyword evidence="5" id="KW-0135">Cellulose biosynthesis</keyword>
<evidence type="ECO:0000313" key="9">
    <source>
        <dbReference type="Proteomes" id="UP000076023"/>
    </source>
</evidence>
<dbReference type="GO" id="GO:0019867">
    <property type="term" value="C:outer membrane"/>
    <property type="evidence" value="ECO:0007669"/>
    <property type="project" value="InterPro"/>
</dbReference>
<keyword evidence="2" id="KW-0732">Signal</keyword>
<organism evidence="8 9">
    <name type="scientific">Terrimicrobium sacchariphilum</name>
    <dbReference type="NCBI Taxonomy" id="690879"/>
    <lineage>
        <taxon>Bacteria</taxon>
        <taxon>Pseudomonadati</taxon>
        <taxon>Verrucomicrobiota</taxon>
        <taxon>Terrimicrobiia</taxon>
        <taxon>Terrimicrobiales</taxon>
        <taxon>Terrimicrobiaceae</taxon>
        <taxon>Terrimicrobium</taxon>
    </lineage>
</organism>
<evidence type="ECO:0000259" key="7">
    <source>
        <dbReference type="Pfam" id="PF05420"/>
    </source>
</evidence>
<dbReference type="RefSeq" id="WP_075079693.1">
    <property type="nucleotide sequence ID" value="NZ_BDCO01000002.1"/>
</dbReference>
<dbReference type="InterPro" id="IPR011990">
    <property type="entry name" value="TPR-like_helical_dom_sf"/>
</dbReference>
<evidence type="ECO:0000256" key="5">
    <source>
        <dbReference type="ARBA" id="ARBA00022916"/>
    </source>
</evidence>
<protein>
    <submittedName>
        <fullName evidence="8">Tetratricopeptide (TPR) repeat-containing protein</fullName>
    </submittedName>
</protein>
<dbReference type="Proteomes" id="UP000076023">
    <property type="component" value="Unassembled WGS sequence"/>
</dbReference>
<feature type="domain" description="Cellulose synthase operon C C-terminal" evidence="7">
    <location>
        <begin position="375"/>
        <end position="688"/>
    </location>
</feature>
<keyword evidence="3" id="KW-0677">Repeat</keyword>
<gene>
    <name evidence="8" type="ORF">TSACC_22440</name>
</gene>
<dbReference type="STRING" id="690879.TSACC_22440"/>
<dbReference type="Pfam" id="PF05420">
    <property type="entry name" value="BCSC_C"/>
    <property type="match status" value="1"/>
</dbReference>
<dbReference type="InterPro" id="IPR019734">
    <property type="entry name" value="TPR_rpt"/>
</dbReference>
<dbReference type="SUPFAM" id="SSF48452">
    <property type="entry name" value="TPR-like"/>
    <property type="match status" value="1"/>
</dbReference>
<feature type="repeat" description="TPR" evidence="6">
    <location>
        <begin position="207"/>
        <end position="240"/>
    </location>
</feature>